<accession>A0A428RQV0</accession>
<organism evidence="1 2">
    <name type="scientific">Fusarium floridanum</name>
    <dbReference type="NCBI Taxonomy" id="1325733"/>
    <lineage>
        <taxon>Eukaryota</taxon>
        <taxon>Fungi</taxon>
        <taxon>Dikarya</taxon>
        <taxon>Ascomycota</taxon>
        <taxon>Pezizomycotina</taxon>
        <taxon>Sordariomycetes</taxon>
        <taxon>Hypocreomycetidae</taxon>
        <taxon>Hypocreales</taxon>
        <taxon>Nectriaceae</taxon>
        <taxon>Fusarium</taxon>
        <taxon>Fusarium solani species complex</taxon>
    </lineage>
</organism>
<comment type="caution">
    <text evidence="1">The sequence shown here is derived from an EMBL/GenBank/DDBJ whole genome shotgun (WGS) entry which is preliminary data.</text>
</comment>
<evidence type="ECO:0000313" key="1">
    <source>
        <dbReference type="EMBL" id="RSL79945.1"/>
    </source>
</evidence>
<evidence type="ECO:0000313" key="2">
    <source>
        <dbReference type="Proteomes" id="UP000287972"/>
    </source>
</evidence>
<dbReference type="Proteomes" id="UP000287972">
    <property type="component" value="Unassembled WGS sequence"/>
</dbReference>
<keyword evidence="2" id="KW-1185">Reference proteome</keyword>
<dbReference type="EMBL" id="NKCL01000158">
    <property type="protein sequence ID" value="RSL79945.1"/>
    <property type="molecule type" value="Genomic_DNA"/>
</dbReference>
<proteinExistence type="predicted"/>
<reference evidence="1 2" key="1">
    <citation type="submission" date="2017-06" db="EMBL/GenBank/DDBJ databases">
        <title>Comparative genomic analysis of Ambrosia Fusariam Clade fungi.</title>
        <authorList>
            <person name="Stajich J.E."/>
            <person name="Carrillo J."/>
            <person name="Kijimoto T."/>
            <person name="Eskalen A."/>
            <person name="O'Donnell K."/>
            <person name="Kasson M."/>
        </authorList>
    </citation>
    <scope>NUCLEOTIDE SEQUENCE [LARGE SCALE GENOMIC DNA]</scope>
    <source>
        <strain evidence="1 2">NRRL62606</strain>
    </source>
</reference>
<gene>
    <name evidence="1" type="ORF">CEP51_006930</name>
</gene>
<protein>
    <submittedName>
        <fullName evidence="1">Uncharacterized protein</fullName>
    </submittedName>
</protein>
<sequence length="102" mass="11348">MINLSTGLCKDIATTQHTWLRYGVQAHVKGKSGLVLLCALLIISQSLNIKVWEFENDDKFAVSSLIPAGPTDVHESKLCQSVFPLQVKRCVSVPKIDIYSQY</sequence>
<dbReference type="AlphaFoldDB" id="A0A428RQV0"/>
<name>A0A428RQV0_9HYPO</name>